<dbReference type="Proteomes" id="UP000002705">
    <property type="component" value="Chromosome 1"/>
</dbReference>
<dbReference type="KEGG" id="bur:Bcep18194_A4839"/>
<reference evidence="2" key="1">
    <citation type="submission" date="2009-01" db="EMBL/GenBank/DDBJ databases">
        <title>Complete sequence of chromosome 1 of Burkholderia sp. 383.</title>
        <authorList>
            <consortium name="US DOE Joint Genome Institute"/>
            <person name="Copeland A."/>
            <person name="Lucas S."/>
            <person name="Lapidus A."/>
            <person name="Barry K."/>
            <person name="Detter J.C."/>
            <person name="Glavina T."/>
            <person name="Hammon N."/>
            <person name="Israni S."/>
            <person name="Pitluck S."/>
            <person name="Chain P."/>
            <person name="Malfatti S."/>
            <person name="Shin M."/>
            <person name="Vergez L."/>
            <person name="Schmutz J."/>
            <person name="Larimer F."/>
            <person name="Land M."/>
            <person name="Kyrpides N."/>
            <person name="Lykidis A."/>
            <person name="Richardson P."/>
        </authorList>
    </citation>
    <scope>NUCLEOTIDE SEQUENCE</scope>
    <source>
        <strain evidence="2">383</strain>
    </source>
</reference>
<dbReference type="HOGENOM" id="CLU_917256_0_0_4"/>
<feature type="region of interest" description="Disordered" evidence="1">
    <location>
        <begin position="198"/>
        <end position="233"/>
    </location>
</feature>
<accession>Q39GI2</accession>
<protein>
    <submittedName>
        <fullName evidence="2">Uncharacterized protein</fullName>
    </submittedName>
</protein>
<evidence type="ECO:0000313" key="2">
    <source>
        <dbReference type="EMBL" id="ABB08434.1"/>
    </source>
</evidence>
<feature type="compositionally biased region" description="Low complexity" evidence="1">
    <location>
        <begin position="221"/>
        <end position="232"/>
    </location>
</feature>
<evidence type="ECO:0000256" key="1">
    <source>
        <dbReference type="SAM" id="MobiDB-lite"/>
    </source>
</evidence>
<proteinExistence type="predicted"/>
<keyword evidence="3" id="KW-1185">Reference proteome</keyword>
<sequence length="303" mass="30840">MSNAADGSPSAAIRMSASSACVSRCRWRSSSSSSAATHSARMRNAAKRRASAAVPTRARCSAASDASASCVSAACCCGSLKAVPVAINACSHASTARCASKQRAITRASAGDRRDVHTSTGTPLVASRRWRCAQAAGSASCGSAATPIRSQPSSAASAPGAASSAAGWPAPGWPAPGWPAPAIAWDSPCARAAASTFAPCSGSRAPDKRESGAAPGSRNVTRAPTARASSSAWPIASMPPGVPSTVTSRWRYIVPLRLSGERRAAPRAGRYDVHGQAPRGVRHVSEPMLSMRCRCGPTRRGGD</sequence>
<feature type="compositionally biased region" description="Low complexity" evidence="1">
    <location>
        <begin position="152"/>
        <end position="170"/>
    </location>
</feature>
<dbReference type="AlphaFoldDB" id="Q39GI2"/>
<feature type="region of interest" description="Disordered" evidence="1">
    <location>
        <begin position="142"/>
        <end position="173"/>
    </location>
</feature>
<evidence type="ECO:0000313" key="3">
    <source>
        <dbReference type="Proteomes" id="UP000002705"/>
    </source>
</evidence>
<gene>
    <name evidence="2" type="ordered locus">Bcep18194_A4839</name>
</gene>
<dbReference type="EMBL" id="CP000151">
    <property type="protein sequence ID" value="ABB08434.1"/>
    <property type="molecule type" value="Genomic_DNA"/>
</dbReference>
<organism evidence="2 3">
    <name type="scientific">Burkholderia lata (strain ATCC 17760 / DSM 23089 / LMG 22485 / NCIMB 9086 / R18194 / 383)</name>
    <dbReference type="NCBI Taxonomy" id="482957"/>
    <lineage>
        <taxon>Bacteria</taxon>
        <taxon>Pseudomonadati</taxon>
        <taxon>Pseudomonadota</taxon>
        <taxon>Betaproteobacteria</taxon>
        <taxon>Burkholderiales</taxon>
        <taxon>Burkholderiaceae</taxon>
        <taxon>Burkholderia</taxon>
        <taxon>Burkholderia cepacia complex</taxon>
    </lineage>
</organism>
<name>Q39GI2_BURL3</name>